<proteinExistence type="inferred from homology"/>
<dbReference type="SUPFAM" id="SSF51445">
    <property type="entry name" value="(Trans)glycosidases"/>
    <property type="match status" value="1"/>
</dbReference>
<comment type="similarity">
    <text evidence="2">Belongs to the glycosyl hydrolase 3 family.</text>
</comment>
<protein>
    <recommendedName>
        <fullName evidence="3">beta-N-acetylhexosaminidase</fullName>
        <ecNumber evidence="3">3.2.1.52</ecNumber>
    </recommendedName>
</protein>
<feature type="compositionally biased region" description="Low complexity" evidence="6">
    <location>
        <begin position="32"/>
        <end position="43"/>
    </location>
</feature>
<keyword evidence="4" id="KW-0378">Hydrolase</keyword>
<evidence type="ECO:0000256" key="3">
    <source>
        <dbReference type="ARBA" id="ARBA00012663"/>
    </source>
</evidence>
<evidence type="ECO:0000256" key="4">
    <source>
        <dbReference type="ARBA" id="ARBA00022801"/>
    </source>
</evidence>
<dbReference type="InterPro" id="IPR017853">
    <property type="entry name" value="GH"/>
</dbReference>
<keyword evidence="10" id="KW-1185">Reference proteome</keyword>
<gene>
    <name evidence="9" type="ORF">SAMN04488085_104384</name>
</gene>
<dbReference type="Proteomes" id="UP000199152">
    <property type="component" value="Unassembled WGS sequence"/>
</dbReference>
<feature type="chain" id="PRO_5011549918" description="beta-N-acetylhexosaminidase" evidence="7">
    <location>
        <begin position="39"/>
        <end position="403"/>
    </location>
</feature>
<dbReference type="InterPro" id="IPR019800">
    <property type="entry name" value="Glyco_hydro_3_AS"/>
</dbReference>
<evidence type="ECO:0000313" key="9">
    <source>
        <dbReference type="EMBL" id="SFK92603.1"/>
    </source>
</evidence>
<dbReference type="AlphaFoldDB" id="A0A1I4DHQ0"/>
<dbReference type="GO" id="GO:0009254">
    <property type="term" value="P:peptidoglycan turnover"/>
    <property type="evidence" value="ECO:0007669"/>
    <property type="project" value="TreeGrafter"/>
</dbReference>
<accession>A0A1I4DHQ0</accession>
<keyword evidence="7" id="KW-0732">Signal</keyword>
<dbReference type="InParanoid" id="A0A1I4DHQ0"/>
<reference evidence="10" key="1">
    <citation type="submission" date="2016-10" db="EMBL/GenBank/DDBJ databases">
        <authorList>
            <person name="Varghese N."/>
            <person name="Submissions S."/>
        </authorList>
    </citation>
    <scope>NUCLEOTIDE SEQUENCE [LARGE SCALE GENOMIC DNA]</scope>
    <source>
        <strain evidence="10">DSM 45317</strain>
    </source>
</reference>
<organism evidence="9 10">
    <name type="scientific">Geodermatophilus ruber</name>
    <dbReference type="NCBI Taxonomy" id="504800"/>
    <lineage>
        <taxon>Bacteria</taxon>
        <taxon>Bacillati</taxon>
        <taxon>Actinomycetota</taxon>
        <taxon>Actinomycetes</taxon>
        <taxon>Geodermatophilales</taxon>
        <taxon>Geodermatophilaceae</taxon>
        <taxon>Geodermatophilus</taxon>
    </lineage>
</organism>
<feature type="signal peptide" evidence="7">
    <location>
        <begin position="1"/>
        <end position="38"/>
    </location>
</feature>
<feature type="domain" description="Glycoside hydrolase family 3 N-terminal" evidence="8">
    <location>
        <begin position="75"/>
        <end position="389"/>
    </location>
</feature>
<dbReference type="InterPro" id="IPR050226">
    <property type="entry name" value="NagZ_Beta-hexosaminidase"/>
</dbReference>
<evidence type="ECO:0000256" key="2">
    <source>
        <dbReference type="ARBA" id="ARBA00005336"/>
    </source>
</evidence>
<dbReference type="PANTHER" id="PTHR30480:SF13">
    <property type="entry name" value="BETA-HEXOSAMINIDASE"/>
    <property type="match status" value="1"/>
</dbReference>
<dbReference type="EMBL" id="FOSW01000004">
    <property type="protein sequence ID" value="SFK92603.1"/>
    <property type="molecule type" value="Genomic_DNA"/>
</dbReference>
<evidence type="ECO:0000256" key="6">
    <source>
        <dbReference type="SAM" id="MobiDB-lite"/>
    </source>
</evidence>
<name>A0A1I4DHQ0_9ACTN</name>
<evidence type="ECO:0000256" key="7">
    <source>
        <dbReference type="SAM" id="SignalP"/>
    </source>
</evidence>
<dbReference type="GO" id="GO:0005975">
    <property type="term" value="P:carbohydrate metabolic process"/>
    <property type="evidence" value="ECO:0007669"/>
    <property type="project" value="InterPro"/>
</dbReference>
<dbReference type="GO" id="GO:0004563">
    <property type="term" value="F:beta-N-acetylhexosaminidase activity"/>
    <property type="evidence" value="ECO:0007669"/>
    <property type="project" value="UniProtKB-EC"/>
</dbReference>
<feature type="region of interest" description="Disordered" evidence="6">
    <location>
        <begin position="32"/>
        <end position="57"/>
    </location>
</feature>
<dbReference type="Pfam" id="PF00933">
    <property type="entry name" value="Glyco_hydro_3"/>
    <property type="match status" value="1"/>
</dbReference>
<evidence type="ECO:0000256" key="1">
    <source>
        <dbReference type="ARBA" id="ARBA00001231"/>
    </source>
</evidence>
<dbReference type="STRING" id="504800.SAMN04488085_104384"/>
<sequence>MGPMQSPVSRPHLLATLAALLCVLLTACSGSPPSGGSAATPAPEATPTPDPEAEAAAARAAQVDAALAGLDRRRQVAQLLVVGVPLGDLGRGDALVRDTGVGGVFLHGRSSAPTEEIAAATTRWAELALNLRPWVAVDQEGGAVQTLSGPGFADLPTAAEQGRLPSDQLTALADGLGASLASAGVTLNLAPVADVVPEGTAAGNAPIGAWGRQYGSTASAAVPAAGAIVDGLAAHGVTATLKHFPGLGRVQENTDESANVTDAVTTRDDEQVTAFGTLADSPAAPFVMMSSATYTQLDPAAPAAFSPVVVTDLLREQLGFDGVVMSDDVGAAQAVQAVPVGERAVRFLAAGGTLVLTVDPTTVEPMIDAVLARAEADPAFAAQVDAAVRTALEAKARAGLLPL</sequence>
<comment type="catalytic activity">
    <reaction evidence="1">
        <text>Hydrolysis of terminal non-reducing N-acetyl-D-hexosamine residues in N-acetyl-beta-D-hexosaminides.</text>
        <dbReference type="EC" id="3.2.1.52"/>
    </reaction>
</comment>
<dbReference type="InterPro" id="IPR001764">
    <property type="entry name" value="Glyco_hydro_3_N"/>
</dbReference>
<dbReference type="InterPro" id="IPR036962">
    <property type="entry name" value="Glyco_hydro_3_N_sf"/>
</dbReference>
<dbReference type="PANTHER" id="PTHR30480">
    <property type="entry name" value="BETA-HEXOSAMINIDASE-RELATED"/>
    <property type="match status" value="1"/>
</dbReference>
<keyword evidence="5" id="KW-0326">Glycosidase</keyword>
<evidence type="ECO:0000256" key="5">
    <source>
        <dbReference type="ARBA" id="ARBA00023295"/>
    </source>
</evidence>
<dbReference type="Gene3D" id="3.20.20.300">
    <property type="entry name" value="Glycoside hydrolase, family 3, N-terminal domain"/>
    <property type="match status" value="1"/>
</dbReference>
<evidence type="ECO:0000313" key="10">
    <source>
        <dbReference type="Proteomes" id="UP000199152"/>
    </source>
</evidence>
<dbReference type="PROSITE" id="PS00775">
    <property type="entry name" value="GLYCOSYL_HYDROL_F3"/>
    <property type="match status" value="1"/>
</dbReference>
<dbReference type="FunCoup" id="A0A1I4DHQ0">
    <property type="interactions" value="26"/>
</dbReference>
<dbReference type="EC" id="3.2.1.52" evidence="3"/>
<evidence type="ECO:0000259" key="8">
    <source>
        <dbReference type="Pfam" id="PF00933"/>
    </source>
</evidence>